<dbReference type="PANTHER" id="PTHR11070">
    <property type="entry name" value="UVRD / RECB / PCRA DNA HELICASE FAMILY MEMBER"/>
    <property type="match status" value="1"/>
</dbReference>
<evidence type="ECO:0000256" key="3">
    <source>
        <dbReference type="ARBA" id="ARBA00022801"/>
    </source>
</evidence>
<evidence type="ECO:0000313" key="15">
    <source>
        <dbReference type="EMBL" id="KAK4232536.1"/>
    </source>
</evidence>
<dbReference type="GO" id="GO:0005634">
    <property type="term" value="C:nucleus"/>
    <property type="evidence" value="ECO:0007669"/>
    <property type="project" value="TreeGrafter"/>
</dbReference>
<dbReference type="AlphaFoldDB" id="A0AAN7BZH8"/>
<accession>A0AAN7BZH8</accession>
<dbReference type="Pfam" id="PF00580">
    <property type="entry name" value="UvrD-helicase"/>
    <property type="match status" value="1"/>
</dbReference>
<keyword evidence="4 11" id="KW-0347">Helicase</keyword>
<dbReference type="InterPro" id="IPR014017">
    <property type="entry name" value="DNA_helicase_UvrD-like_C"/>
</dbReference>
<evidence type="ECO:0000256" key="7">
    <source>
        <dbReference type="ARBA" id="ARBA00023235"/>
    </source>
</evidence>
<sequence>MPPPLISSQNHAILGSLNEAQRRAVTSDAPTVAILAGPGSGKTHTLTSRVVWLVDYVGIRPENVIVATFTVKAAKEMKERIGKALGNGREKKLVLGNFHSIARRYLAAYGRHIGLNQKFGIADDADSRAIIKRICSRKQVQPDPAYVRAWISKKKAKGTEVDEKQARIDASKSPGLQELEECYQEYQSHLEKSNLLDFDDLLVRCVELLQKFPSCVSNIQTVLIDEYQDTNGIQYELMKLFAQKHRRVTIVGDPDQSIYGWRSAEVKNLWRFLKDFRGTAEISLEENYRSFQSILDLSLLVIQQDKNRYKKILKPIHNKGSRPALRKLKSASAEGDWIVSEIKRVIMMSGGMLTHNDVAILLRSASLSRHIENGLGKAGIPYRMVGGFKFYDRVEIKVIIDYLRVIYQPENNDALARIMNVPKRGIGEGTIQKFLEEARQASISVWSLLSKHSRGERTAKTKITTPMEQKIVTTLLRPLDAIRKKIGQSHGPNGTPFGLVEMIEQLISSINLQKHIKTTYPDDHEQKWANIEEFISLAADFVREQAQSEDDDLLPEIEGVEQTKETEILPRFLANVSLAADAQTGDKDEESKPVVTISTIHAAKGLEWPIVFIPAVYNGSIPHQRSEDSDEERRLLYVAMTRAQNLLYLSCPTFAASNDDDSSPSRNQLSPFIEPIHRAFANKGPCLDRPVMTEIAKVLKRKLPSEDDIFRELPTMFSIEDNLFPVDPEQRQGDTVEPPRAKRPRLSGPGHRNTTGEENPWKKEYATTMEQSSGFTVSALPGFISASTHQAKLAAETAANEALKAAERAKKLTATAKRPLDQKSILGFFGSKPSSAASSHLPPTSSNKPQPPVSTKANYNPLGRNQFPGLPRSSSTPKPAIEPELATHRLSTGKPTMSRPSRKENIEKVKQYPAFSSSPQKPPVEEEGNVDDDDDDGPPEPTRAAACLHSTTYTNMPLSDFNKGGVKRPPRLNRDGAITPLDKLRQPFKPLTVNRGR</sequence>
<dbReference type="InterPro" id="IPR014016">
    <property type="entry name" value="UvrD-like_ATP-bd"/>
</dbReference>
<dbReference type="PANTHER" id="PTHR11070:SF2">
    <property type="entry name" value="ATP-DEPENDENT DNA HELICASE SRS2"/>
    <property type="match status" value="1"/>
</dbReference>
<evidence type="ECO:0000259" key="14">
    <source>
        <dbReference type="PROSITE" id="PS51217"/>
    </source>
</evidence>
<dbReference type="EMBL" id="MU865287">
    <property type="protein sequence ID" value="KAK4232536.1"/>
    <property type="molecule type" value="Genomic_DNA"/>
</dbReference>
<dbReference type="Proteomes" id="UP001301958">
    <property type="component" value="Unassembled WGS sequence"/>
</dbReference>
<dbReference type="GO" id="GO:0003677">
    <property type="term" value="F:DNA binding"/>
    <property type="evidence" value="ECO:0007669"/>
    <property type="project" value="UniProtKB-KW"/>
</dbReference>
<keyword evidence="2 11" id="KW-0547">Nucleotide-binding</keyword>
<dbReference type="InterPro" id="IPR013986">
    <property type="entry name" value="DExx_box_DNA_helicase_dom_sf"/>
</dbReference>
<feature type="region of interest" description="Disordered" evidence="12">
    <location>
        <begin position="826"/>
        <end position="997"/>
    </location>
</feature>
<feature type="compositionally biased region" description="Polar residues" evidence="12">
    <location>
        <begin position="889"/>
        <end position="899"/>
    </location>
</feature>
<dbReference type="CDD" id="cd18807">
    <property type="entry name" value="SF1_C_UvrD"/>
    <property type="match status" value="1"/>
</dbReference>
<feature type="domain" description="UvrD-like helicase C-terminal" evidence="14">
    <location>
        <begin position="292"/>
        <end position="605"/>
    </location>
</feature>
<feature type="region of interest" description="Disordered" evidence="12">
    <location>
        <begin position="725"/>
        <end position="762"/>
    </location>
</feature>
<reference evidence="15" key="1">
    <citation type="journal article" date="2023" name="Mol. Phylogenet. Evol.">
        <title>Genome-scale phylogeny and comparative genomics of the fungal order Sordariales.</title>
        <authorList>
            <person name="Hensen N."/>
            <person name="Bonometti L."/>
            <person name="Westerberg I."/>
            <person name="Brannstrom I.O."/>
            <person name="Guillou S."/>
            <person name="Cros-Aarteil S."/>
            <person name="Calhoun S."/>
            <person name="Haridas S."/>
            <person name="Kuo A."/>
            <person name="Mondo S."/>
            <person name="Pangilinan J."/>
            <person name="Riley R."/>
            <person name="LaButti K."/>
            <person name="Andreopoulos B."/>
            <person name="Lipzen A."/>
            <person name="Chen C."/>
            <person name="Yan M."/>
            <person name="Daum C."/>
            <person name="Ng V."/>
            <person name="Clum A."/>
            <person name="Steindorff A."/>
            <person name="Ohm R.A."/>
            <person name="Martin F."/>
            <person name="Silar P."/>
            <person name="Natvig D.O."/>
            <person name="Lalanne C."/>
            <person name="Gautier V."/>
            <person name="Ament-Velasquez S.L."/>
            <person name="Kruys A."/>
            <person name="Hutchinson M.I."/>
            <person name="Powell A.J."/>
            <person name="Barry K."/>
            <person name="Miller A.N."/>
            <person name="Grigoriev I.V."/>
            <person name="Debuchy R."/>
            <person name="Gladieux P."/>
            <person name="Hiltunen Thoren M."/>
            <person name="Johannesson H."/>
        </authorList>
    </citation>
    <scope>NUCLEOTIDE SEQUENCE</scope>
    <source>
        <strain evidence="15">CBS 990.96</strain>
    </source>
</reference>
<dbReference type="GO" id="GO:0000725">
    <property type="term" value="P:recombinational repair"/>
    <property type="evidence" value="ECO:0007669"/>
    <property type="project" value="TreeGrafter"/>
</dbReference>
<dbReference type="SUPFAM" id="SSF52540">
    <property type="entry name" value="P-loop containing nucleoside triphosphate hydrolases"/>
    <property type="match status" value="1"/>
</dbReference>
<dbReference type="PROSITE" id="PS51217">
    <property type="entry name" value="UVRD_HELICASE_CTER"/>
    <property type="match status" value="1"/>
</dbReference>
<dbReference type="InterPro" id="IPR027417">
    <property type="entry name" value="P-loop_NTPase"/>
</dbReference>
<feature type="binding site" evidence="11">
    <location>
        <begin position="36"/>
        <end position="43"/>
    </location>
    <ligand>
        <name>ATP</name>
        <dbReference type="ChEBI" id="CHEBI:30616"/>
    </ligand>
</feature>
<feature type="domain" description="UvrD-like helicase ATP-binding" evidence="13">
    <location>
        <begin position="15"/>
        <end position="291"/>
    </location>
</feature>
<dbReference type="InterPro" id="IPR000212">
    <property type="entry name" value="DNA_helicase_UvrD/REP"/>
</dbReference>
<keyword evidence="6" id="KW-0238">DNA-binding</keyword>
<feature type="compositionally biased region" description="Basic and acidic residues" evidence="12">
    <location>
        <begin position="901"/>
        <end position="910"/>
    </location>
</feature>
<dbReference type="PROSITE" id="PS51198">
    <property type="entry name" value="UVRD_HELICASE_ATP_BIND"/>
    <property type="match status" value="1"/>
</dbReference>
<evidence type="ECO:0000313" key="16">
    <source>
        <dbReference type="Proteomes" id="UP001301958"/>
    </source>
</evidence>
<evidence type="ECO:0000256" key="6">
    <source>
        <dbReference type="ARBA" id="ARBA00023125"/>
    </source>
</evidence>
<dbReference type="Gene3D" id="1.10.10.160">
    <property type="match status" value="1"/>
</dbReference>
<protein>
    <recommendedName>
        <fullName evidence="9">DNA 3'-5' helicase</fullName>
        <ecNumber evidence="9">5.6.2.4</ecNumber>
    </recommendedName>
</protein>
<evidence type="ECO:0000256" key="5">
    <source>
        <dbReference type="ARBA" id="ARBA00022840"/>
    </source>
</evidence>
<dbReference type="Gene3D" id="1.10.486.10">
    <property type="entry name" value="PCRA, domain 4"/>
    <property type="match status" value="1"/>
</dbReference>
<feature type="compositionally biased region" description="Basic and acidic residues" evidence="12">
    <location>
        <begin position="728"/>
        <end position="740"/>
    </location>
</feature>
<comment type="catalytic activity">
    <reaction evidence="8">
        <text>Couples ATP hydrolysis with the unwinding of duplex DNA by translocating in the 3'-5' direction.</text>
        <dbReference type="EC" id="5.6.2.4"/>
    </reaction>
</comment>
<feature type="compositionally biased region" description="Polar residues" evidence="12">
    <location>
        <begin position="832"/>
        <end position="858"/>
    </location>
</feature>
<evidence type="ECO:0000256" key="2">
    <source>
        <dbReference type="ARBA" id="ARBA00022741"/>
    </source>
</evidence>
<feature type="compositionally biased region" description="Acidic residues" evidence="12">
    <location>
        <begin position="925"/>
        <end position="938"/>
    </location>
</feature>
<evidence type="ECO:0000256" key="11">
    <source>
        <dbReference type="PROSITE-ProRule" id="PRU00560"/>
    </source>
</evidence>
<dbReference type="Gene3D" id="3.40.50.300">
    <property type="entry name" value="P-loop containing nucleotide triphosphate hydrolases"/>
    <property type="match status" value="2"/>
</dbReference>
<evidence type="ECO:0000256" key="8">
    <source>
        <dbReference type="ARBA" id="ARBA00034617"/>
    </source>
</evidence>
<evidence type="ECO:0000259" key="13">
    <source>
        <dbReference type="PROSITE" id="PS51198"/>
    </source>
</evidence>
<comment type="similarity">
    <text evidence="1">Belongs to the helicase family. UvrD subfamily.</text>
</comment>
<dbReference type="Pfam" id="PF13361">
    <property type="entry name" value="UvrD_C"/>
    <property type="match status" value="1"/>
</dbReference>
<dbReference type="CDD" id="cd17932">
    <property type="entry name" value="DEXQc_UvrD"/>
    <property type="match status" value="1"/>
</dbReference>
<keyword evidence="7" id="KW-0413">Isomerase</keyword>
<proteinExistence type="inferred from homology"/>
<comment type="caution">
    <text evidence="15">The sequence shown here is derived from an EMBL/GenBank/DDBJ whole genome shotgun (WGS) entry which is preliminary data.</text>
</comment>
<comment type="catalytic activity">
    <reaction evidence="10">
        <text>ATP + H2O = ADP + phosphate + H(+)</text>
        <dbReference type="Rhea" id="RHEA:13065"/>
        <dbReference type="ChEBI" id="CHEBI:15377"/>
        <dbReference type="ChEBI" id="CHEBI:15378"/>
        <dbReference type="ChEBI" id="CHEBI:30616"/>
        <dbReference type="ChEBI" id="CHEBI:43474"/>
        <dbReference type="ChEBI" id="CHEBI:456216"/>
        <dbReference type="EC" id="5.6.2.4"/>
    </reaction>
</comment>
<evidence type="ECO:0000256" key="9">
    <source>
        <dbReference type="ARBA" id="ARBA00034808"/>
    </source>
</evidence>
<dbReference type="EC" id="5.6.2.4" evidence="9"/>
<dbReference type="GO" id="GO:0005524">
    <property type="term" value="F:ATP binding"/>
    <property type="evidence" value="ECO:0007669"/>
    <property type="project" value="UniProtKB-UniRule"/>
</dbReference>
<dbReference type="GO" id="GO:0016787">
    <property type="term" value="F:hydrolase activity"/>
    <property type="evidence" value="ECO:0007669"/>
    <property type="project" value="UniProtKB-UniRule"/>
</dbReference>
<evidence type="ECO:0000256" key="10">
    <source>
        <dbReference type="ARBA" id="ARBA00048988"/>
    </source>
</evidence>
<evidence type="ECO:0000256" key="12">
    <source>
        <dbReference type="SAM" id="MobiDB-lite"/>
    </source>
</evidence>
<name>A0AAN7BZH8_9PEZI</name>
<keyword evidence="16" id="KW-1185">Reference proteome</keyword>
<dbReference type="GO" id="GO:0043138">
    <property type="term" value="F:3'-5' DNA helicase activity"/>
    <property type="evidence" value="ECO:0007669"/>
    <property type="project" value="UniProtKB-EC"/>
</dbReference>
<keyword evidence="5 11" id="KW-0067">ATP-binding</keyword>
<evidence type="ECO:0000256" key="4">
    <source>
        <dbReference type="ARBA" id="ARBA00022806"/>
    </source>
</evidence>
<gene>
    <name evidence="15" type="ORF">QBC38DRAFT_3554</name>
</gene>
<organism evidence="15 16">
    <name type="scientific">Podospora fimiseda</name>
    <dbReference type="NCBI Taxonomy" id="252190"/>
    <lineage>
        <taxon>Eukaryota</taxon>
        <taxon>Fungi</taxon>
        <taxon>Dikarya</taxon>
        <taxon>Ascomycota</taxon>
        <taxon>Pezizomycotina</taxon>
        <taxon>Sordariomycetes</taxon>
        <taxon>Sordariomycetidae</taxon>
        <taxon>Sordariales</taxon>
        <taxon>Podosporaceae</taxon>
        <taxon>Podospora</taxon>
    </lineage>
</organism>
<evidence type="ECO:0000256" key="1">
    <source>
        <dbReference type="ARBA" id="ARBA00009922"/>
    </source>
</evidence>
<keyword evidence="3 11" id="KW-0378">Hydrolase</keyword>
<reference evidence="15" key="2">
    <citation type="submission" date="2023-05" db="EMBL/GenBank/DDBJ databases">
        <authorList>
            <consortium name="Lawrence Berkeley National Laboratory"/>
            <person name="Steindorff A."/>
            <person name="Hensen N."/>
            <person name="Bonometti L."/>
            <person name="Westerberg I."/>
            <person name="Brannstrom I.O."/>
            <person name="Guillou S."/>
            <person name="Cros-Aarteil S."/>
            <person name="Calhoun S."/>
            <person name="Haridas S."/>
            <person name="Kuo A."/>
            <person name="Mondo S."/>
            <person name="Pangilinan J."/>
            <person name="Riley R."/>
            <person name="Labutti K."/>
            <person name="Andreopoulos B."/>
            <person name="Lipzen A."/>
            <person name="Chen C."/>
            <person name="Yanf M."/>
            <person name="Daum C."/>
            <person name="Ng V."/>
            <person name="Clum A."/>
            <person name="Ohm R."/>
            <person name="Martin F."/>
            <person name="Silar P."/>
            <person name="Natvig D."/>
            <person name="Lalanne C."/>
            <person name="Gautier V."/>
            <person name="Ament-Velasquez S.L."/>
            <person name="Kruys A."/>
            <person name="Hutchinson M.I."/>
            <person name="Powell A.J."/>
            <person name="Barry K."/>
            <person name="Miller A.N."/>
            <person name="Grigoriev I.V."/>
            <person name="Debuchy R."/>
            <person name="Gladieux P."/>
            <person name="Thoren M.H."/>
            <person name="Johannesson H."/>
        </authorList>
    </citation>
    <scope>NUCLEOTIDE SEQUENCE</scope>
    <source>
        <strain evidence="15">CBS 990.96</strain>
    </source>
</reference>